<dbReference type="EMBL" id="JAYLVJ010000003">
    <property type="protein sequence ID" value="MEO1753009.1"/>
    <property type="molecule type" value="Genomic_DNA"/>
</dbReference>
<evidence type="ECO:0000313" key="2">
    <source>
        <dbReference type="EMBL" id="QLB66528.1"/>
    </source>
</evidence>
<organism evidence="2 3">
    <name type="scientific">Paraburkholderia caribensis</name>
    <dbReference type="NCBI Taxonomy" id="75105"/>
    <lineage>
        <taxon>Bacteria</taxon>
        <taxon>Pseudomonadati</taxon>
        <taxon>Pseudomonadota</taxon>
        <taxon>Betaproteobacteria</taxon>
        <taxon>Burkholderiales</taxon>
        <taxon>Burkholderiaceae</taxon>
        <taxon>Paraburkholderia</taxon>
    </lineage>
</organism>
<dbReference type="InterPro" id="IPR050484">
    <property type="entry name" value="Transf_Hexapept/Carb_Anhydrase"/>
</dbReference>
<sequence>MAIYKLGEAIPTVHESVFVADSASLIGEVAVGENSSIWFGAVLRGDEDKITIGACSNVQENAVLHADDGFPIVVGENVTIGHQAMLHGCTIGDMTLVGMQAVVMNGAIIGKNCVVGAGALITEGKVFSEGMLILGAPAKAVRRLTNSEIGSLSLAALHYSKQRLRCKSELVRIG</sequence>
<accession>A0A9Q6WPV6</accession>
<dbReference type="Proteomes" id="UP001462961">
    <property type="component" value="Unassembled WGS sequence"/>
</dbReference>
<reference evidence="1 4" key="3">
    <citation type="submission" date="2024-01" db="EMBL/GenBank/DDBJ databases">
        <title>The diversity of rhizobia nodulating Mimosa spp. in eleven states of Brazil covering several biomes is determined by host plant, location, and edaphic factors.</title>
        <authorList>
            <person name="Rouws L."/>
            <person name="Barauna A."/>
            <person name="Beukes C."/>
            <person name="De Faria S.M."/>
            <person name="Gross E."/>
            <person name="Dos Reis Junior F.B."/>
            <person name="Simon M."/>
            <person name="Maluk M."/>
            <person name="Odee D.W."/>
            <person name="Kenicer G."/>
            <person name="Young J.P.W."/>
            <person name="Reis V.M."/>
            <person name="Zilli J."/>
            <person name="James E.K."/>
        </authorList>
    </citation>
    <scope>NUCLEOTIDE SEQUENCE [LARGE SCALE GENOMIC DNA]</scope>
    <source>
        <strain evidence="1 4">JHI1651</strain>
    </source>
</reference>
<dbReference type="InterPro" id="IPR047324">
    <property type="entry name" value="LbH_gamma_CA-like"/>
</dbReference>
<keyword evidence="4" id="KW-1185">Reference proteome</keyword>
<dbReference type="Pfam" id="PF00132">
    <property type="entry name" value="Hexapep"/>
    <property type="match status" value="1"/>
</dbReference>
<proteinExistence type="predicted"/>
<dbReference type="Proteomes" id="UP000509548">
    <property type="component" value="Chromosome 2"/>
</dbReference>
<reference evidence="2 3" key="1">
    <citation type="journal article" date="2014" name="Genome Announc.">
        <title>Draft Genome Sequence of the Haloacid-Degrading Burkholderia caribensis Strain MBA4.</title>
        <authorList>
            <person name="Pan Y."/>
            <person name="Kong K.F."/>
            <person name="Tsang J.S."/>
        </authorList>
    </citation>
    <scope>NUCLEOTIDE SEQUENCE [LARGE SCALE GENOMIC DNA]</scope>
    <source>
        <strain evidence="2 3">852011</strain>
    </source>
</reference>
<dbReference type="PANTHER" id="PTHR13061">
    <property type="entry name" value="DYNACTIN SUBUNIT P25"/>
    <property type="match status" value="1"/>
</dbReference>
<dbReference type="AlphaFoldDB" id="A0A9Q6WPV6"/>
<dbReference type="InterPro" id="IPR011004">
    <property type="entry name" value="Trimer_LpxA-like_sf"/>
</dbReference>
<reference evidence="2" key="2">
    <citation type="submission" date="2016-06" db="EMBL/GenBank/DDBJ databases">
        <authorList>
            <person name="Huang P."/>
            <person name="Jiang X."/>
            <person name="Liu X."/>
        </authorList>
    </citation>
    <scope>NUCLEOTIDE SEQUENCE</scope>
    <source>
        <strain evidence="2">852011</strain>
    </source>
</reference>
<dbReference type="PANTHER" id="PTHR13061:SF29">
    <property type="entry name" value="GAMMA CARBONIC ANHYDRASE-LIKE 1, MITOCHONDRIAL-RELATED"/>
    <property type="match status" value="1"/>
</dbReference>
<dbReference type="InterPro" id="IPR001451">
    <property type="entry name" value="Hexapep"/>
</dbReference>
<gene>
    <name evidence="2" type="ORF">A9O66_27515</name>
    <name evidence="1" type="ORF">VOI32_03595</name>
</gene>
<dbReference type="Gene3D" id="2.160.10.10">
    <property type="entry name" value="Hexapeptide repeat proteins"/>
    <property type="match status" value="1"/>
</dbReference>
<dbReference type="CDD" id="cd04645">
    <property type="entry name" value="LbH_gamma_CA_like"/>
    <property type="match status" value="1"/>
</dbReference>
<evidence type="ECO:0000313" key="3">
    <source>
        <dbReference type="Proteomes" id="UP000509548"/>
    </source>
</evidence>
<dbReference type="RefSeq" id="WP_041765326.1">
    <property type="nucleotide sequence ID" value="NZ_CP015959.1"/>
</dbReference>
<evidence type="ECO:0000313" key="1">
    <source>
        <dbReference type="EMBL" id="MEO1753009.1"/>
    </source>
</evidence>
<name>A0A9Q6WPV6_9BURK</name>
<evidence type="ECO:0000313" key="4">
    <source>
        <dbReference type="Proteomes" id="UP001462961"/>
    </source>
</evidence>
<dbReference type="EMBL" id="CP015959">
    <property type="protein sequence ID" value="QLB66528.1"/>
    <property type="molecule type" value="Genomic_DNA"/>
</dbReference>
<dbReference type="SUPFAM" id="SSF51161">
    <property type="entry name" value="Trimeric LpxA-like enzymes"/>
    <property type="match status" value="1"/>
</dbReference>
<protein>
    <submittedName>
        <fullName evidence="2">Gamma carbonic anhydrase family protein</fullName>
    </submittedName>
</protein>